<keyword evidence="2" id="KW-1185">Reference proteome</keyword>
<evidence type="ECO:0000256" key="1">
    <source>
        <dbReference type="SAM" id="Phobius"/>
    </source>
</evidence>
<keyword evidence="1" id="KW-0472">Membrane</keyword>
<feature type="transmembrane region" description="Helical" evidence="1">
    <location>
        <begin position="87"/>
        <end position="109"/>
    </location>
</feature>
<proteinExistence type="predicted"/>
<keyword evidence="1" id="KW-0812">Transmembrane</keyword>
<name>A0A914VYB9_9BILA</name>
<protein>
    <submittedName>
        <fullName evidence="3">MARVEL domain-containing protein</fullName>
    </submittedName>
</protein>
<organism evidence="2 3">
    <name type="scientific">Plectus sambesii</name>
    <dbReference type="NCBI Taxonomy" id="2011161"/>
    <lineage>
        <taxon>Eukaryota</taxon>
        <taxon>Metazoa</taxon>
        <taxon>Ecdysozoa</taxon>
        <taxon>Nematoda</taxon>
        <taxon>Chromadorea</taxon>
        <taxon>Plectida</taxon>
        <taxon>Plectina</taxon>
        <taxon>Plectoidea</taxon>
        <taxon>Plectidae</taxon>
        <taxon>Plectus</taxon>
    </lineage>
</organism>
<sequence length="184" mass="20526">MATPDKPFPTKWPFGVLMTAQWVLSFAALIAVWSLDFWWAGARLVHYTAATTFGTALFSWFAHLFGLHKPLQLGQIHFYIPFAITKFVYSTIMFVLYIPSMWFCIYYMFVGFNYTGNTAVVNAFAAVFCALAGGTCGYLALLLYRAAENKPIKLLGMYIEGTTTVKFASTKESTTETAGAPQKV</sequence>
<feature type="transmembrane region" description="Helical" evidence="1">
    <location>
        <begin position="12"/>
        <end position="33"/>
    </location>
</feature>
<evidence type="ECO:0000313" key="2">
    <source>
        <dbReference type="Proteomes" id="UP000887566"/>
    </source>
</evidence>
<accession>A0A914VYB9</accession>
<evidence type="ECO:0000313" key="3">
    <source>
        <dbReference type="WBParaSite" id="PSAMB.scaffold2640size22070.g18587.t1"/>
    </source>
</evidence>
<dbReference type="Proteomes" id="UP000887566">
    <property type="component" value="Unplaced"/>
</dbReference>
<dbReference type="AlphaFoldDB" id="A0A914VYB9"/>
<feature type="transmembrane region" description="Helical" evidence="1">
    <location>
        <begin position="121"/>
        <end position="144"/>
    </location>
</feature>
<feature type="transmembrane region" description="Helical" evidence="1">
    <location>
        <begin position="45"/>
        <end position="66"/>
    </location>
</feature>
<keyword evidence="1" id="KW-1133">Transmembrane helix</keyword>
<dbReference type="WBParaSite" id="PSAMB.scaffold2640size22070.g18587.t1">
    <property type="protein sequence ID" value="PSAMB.scaffold2640size22070.g18587.t1"/>
    <property type="gene ID" value="PSAMB.scaffold2640size22070.g18587"/>
</dbReference>
<reference evidence="3" key="1">
    <citation type="submission" date="2022-11" db="UniProtKB">
        <authorList>
            <consortium name="WormBaseParasite"/>
        </authorList>
    </citation>
    <scope>IDENTIFICATION</scope>
</reference>